<keyword evidence="3" id="KW-1185">Reference proteome</keyword>
<sequence>MGDIGSSAGENGSSAENDNTGNIGSSAGENGSSTENDNTGNTENGIASSDDLDNSAWETNNGIGEACVEDIDSIGERYASSNGGHMNNVVGRGSNDAVRLVDGDGTNDLDLQVIDTHTHNIADSSTVNGAQDAENSVDIFQHPVEGLSASELSVVQFGGNLDNAQNLPQELEFIT</sequence>
<comment type="caution">
    <text evidence="2">The sequence shown here is derived from an EMBL/GenBank/DDBJ whole genome shotgun (WGS) entry which is preliminary data.</text>
</comment>
<dbReference type="AlphaFoldDB" id="A0AAW1XY27"/>
<feature type="compositionally biased region" description="Low complexity" evidence="1">
    <location>
        <begin position="1"/>
        <end position="17"/>
    </location>
</feature>
<feature type="region of interest" description="Disordered" evidence="1">
    <location>
        <begin position="1"/>
        <end position="58"/>
    </location>
</feature>
<feature type="compositionally biased region" description="Polar residues" evidence="1">
    <location>
        <begin position="18"/>
        <end position="29"/>
    </location>
</feature>
<reference evidence="2 3" key="1">
    <citation type="journal article" date="2023" name="G3 (Bethesda)">
        <title>A chromosome-length genome assembly and annotation of blackberry (Rubus argutus, cv. 'Hillquist').</title>
        <authorList>
            <person name="Bruna T."/>
            <person name="Aryal R."/>
            <person name="Dudchenko O."/>
            <person name="Sargent D.J."/>
            <person name="Mead D."/>
            <person name="Buti M."/>
            <person name="Cavallini A."/>
            <person name="Hytonen T."/>
            <person name="Andres J."/>
            <person name="Pham M."/>
            <person name="Weisz D."/>
            <person name="Mascagni F."/>
            <person name="Usai G."/>
            <person name="Natali L."/>
            <person name="Bassil N."/>
            <person name="Fernandez G.E."/>
            <person name="Lomsadze A."/>
            <person name="Armour M."/>
            <person name="Olukolu B."/>
            <person name="Poorten T."/>
            <person name="Britton C."/>
            <person name="Davik J."/>
            <person name="Ashrafi H."/>
            <person name="Aiden E.L."/>
            <person name="Borodovsky M."/>
            <person name="Worthington M."/>
        </authorList>
    </citation>
    <scope>NUCLEOTIDE SEQUENCE [LARGE SCALE GENOMIC DNA]</scope>
    <source>
        <strain evidence="2">PI 553951</strain>
    </source>
</reference>
<name>A0AAW1XY27_RUBAR</name>
<evidence type="ECO:0000313" key="2">
    <source>
        <dbReference type="EMBL" id="KAK9940799.1"/>
    </source>
</evidence>
<dbReference type="EMBL" id="JBEDUW010000003">
    <property type="protein sequence ID" value="KAK9940799.1"/>
    <property type="molecule type" value="Genomic_DNA"/>
</dbReference>
<dbReference type="Proteomes" id="UP001457282">
    <property type="component" value="Unassembled WGS sequence"/>
</dbReference>
<proteinExistence type="predicted"/>
<feature type="compositionally biased region" description="Low complexity" evidence="1">
    <location>
        <begin position="30"/>
        <end position="45"/>
    </location>
</feature>
<evidence type="ECO:0000313" key="3">
    <source>
        <dbReference type="Proteomes" id="UP001457282"/>
    </source>
</evidence>
<accession>A0AAW1XY27</accession>
<gene>
    <name evidence="2" type="ORF">M0R45_017440</name>
</gene>
<evidence type="ECO:0000256" key="1">
    <source>
        <dbReference type="SAM" id="MobiDB-lite"/>
    </source>
</evidence>
<protein>
    <submittedName>
        <fullName evidence="2">Uncharacterized protein</fullName>
    </submittedName>
</protein>
<organism evidence="2 3">
    <name type="scientific">Rubus argutus</name>
    <name type="common">Southern blackberry</name>
    <dbReference type="NCBI Taxonomy" id="59490"/>
    <lineage>
        <taxon>Eukaryota</taxon>
        <taxon>Viridiplantae</taxon>
        <taxon>Streptophyta</taxon>
        <taxon>Embryophyta</taxon>
        <taxon>Tracheophyta</taxon>
        <taxon>Spermatophyta</taxon>
        <taxon>Magnoliopsida</taxon>
        <taxon>eudicotyledons</taxon>
        <taxon>Gunneridae</taxon>
        <taxon>Pentapetalae</taxon>
        <taxon>rosids</taxon>
        <taxon>fabids</taxon>
        <taxon>Rosales</taxon>
        <taxon>Rosaceae</taxon>
        <taxon>Rosoideae</taxon>
        <taxon>Rosoideae incertae sedis</taxon>
        <taxon>Rubus</taxon>
    </lineage>
</organism>